<dbReference type="GO" id="GO:0003824">
    <property type="term" value="F:catalytic activity"/>
    <property type="evidence" value="ECO:0007669"/>
    <property type="project" value="InterPro"/>
</dbReference>
<dbReference type="GO" id="GO:0046872">
    <property type="term" value="F:metal ion binding"/>
    <property type="evidence" value="ECO:0007669"/>
    <property type="project" value="UniProtKB-KW"/>
</dbReference>
<evidence type="ECO:0000313" key="9">
    <source>
        <dbReference type="Proteomes" id="UP000184278"/>
    </source>
</evidence>
<dbReference type="GeneID" id="89508612"/>
<accession>A0A1M5YG43</accession>
<dbReference type="InterPro" id="IPR058240">
    <property type="entry name" value="rSAM_sf"/>
</dbReference>
<dbReference type="PROSITE" id="PS51918">
    <property type="entry name" value="RADICAL_SAM"/>
    <property type="match status" value="1"/>
</dbReference>
<protein>
    <submittedName>
        <fullName evidence="8">Radical SAM protein, TatD family-associated</fullName>
    </submittedName>
</protein>
<dbReference type="STRING" id="1121131.SAMN02745229_01461"/>
<dbReference type="EMBL" id="FQXK01000011">
    <property type="protein sequence ID" value="SHI11031.1"/>
    <property type="molecule type" value="Genomic_DNA"/>
</dbReference>
<evidence type="ECO:0000313" key="8">
    <source>
        <dbReference type="EMBL" id="SHI11031.1"/>
    </source>
</evidence>
<keyword evidence="4" id="KW-0479">Metal-binding</keyword>
<gene>
    <name evidence="8" type="ORF">SAMN02745229_01461</name>
</gene>
<evidence type="ECO:0000256" key="3">
    <source>
        <dbReference type="ARBA" id="ARBA00022691"/>
    </source>
</evidence>
<evidence type="ECO:0000256" key="1">
    <source>
        <dbReference type="ARBA" id="ARBA00001966"/>
    </source>
</evidence>
<dbReference type="PANTHER" id="PTHR30352">
    <property type="entry name" value="PYRUVATE FORMATE-LYASE-ACTIVATING ENZYME"/>
    <property type="match status" value="1"/>
</dbReference>
<dbReference type="SUPFAM" id="SSF102114">
    <property type="entry name" value="Radical SAM enzymes"/>
    <property type="match status" value="1"/>
</dbReference>
<evidence type="ECO:0000256" key="4">
    <source>
        <dbReference type="ARBA" id="ARBA00022723"/>
    </source>
</evidence>
<reference evidence="9" key="1">
    <citation type="submission" date="2016-11" db="EMBL/GenBank/DDBJ databases">
        <authorList>
            <person name="Varghese N."/>
            <person name="Submissions S."/>
        </authorList>
    </citation>
    <scope>NUCLEOTIDE SEQUENCE [LARGE SCALE GENOMIC DNA]</scope>
    <source>
        <strain evidence="9">DSM 3071</strain>
    </source>
</reference>
<keyword evidence="9" id="KW-1185">Reference proteome</keyword>
<dbReference type="OrthoDB" id="6258756at2"/>
<name>A0A1M5YG43_BUTFI</name>
<dbReference type="InterPro" id="IPR007197">
    <property type="entry name" value="rSAM"/>
</dbReference>
<feature type="domain" description="Radical SAM core" evidence="7">
    <location>
        <begin position="6"/>
        <end position="200"/>
    </location>
</feature>
<comment type="cofactor">
    <cofactor evidence="1">
        <name>[4Fe-4S] cluster</name>
        <dbReference type="ChEBI" id="CHEBI:49883"/>
    </cofactor>
</comment>
<dbReference type="AlphaFoldDB" id="A0A1M5YG43"/>
<dbReference type="Proteomes" id="UP000184278">
    <property type="component" value="Unassembled WGS sequence"/>
</dbReference>
<proteinExistence type="predicted"/>
<dbReference type="Gene3D" id="3.20.20.70">
    <property type="entry name" value="Aldolase class I"/>
    <property type="match status" value="1"/>
</dbReference>
<keyword evidence="6" id="KW-0411">Iron-sulfur</keyword>
<dbReference type="SFLD" id="SFLDS00029">
    <property type="entry name" value="Radical_SAM"/>
    <property type="match status" value="1"/>
</dbReference>
<dbReference type="InterPro" id="IPR034457">
    <property type="entry name" value="Organic_radical-activating"/>
</dbReference>
<evidence type="ECO:0000259" key="7">
    <source>
        <dbReference type="PROSITE" id="PS51918"/>
    </source>
</evidence>
<evidence type="ECO:0000256" key="6">
    <source>
        <dbReference type="ARBA" id="ARBA00023014"/>
    </source>
</evidence>
<dbReference type="InterPro" id="IPR013785">
    <property type="entry name" value="Aldolase_TIM"/>
</dbReference>
<organism evidence="8 9">
    <name type="scientific">Butyrivibrio fibrisolvens DSM 3071</name>
    <dbReference type="NCBI Taxonomy" id="1121131"/>
    <lineage>
        <taxon>Bacteria</taxon>
        <taxon>Bacillati</taxon>
        <taxon>Bacillota</taxon>
        <taxon>Clostridia</taxon>
        <taxon>Lachnospirales</taxon>
        <taxon>Lachnospiraceae</taxon>
        <taxon>Butyrivibrio</taxon>
    </lineage>
</organism>
<dbReference type="RefSeq" id="WP_073386698.1">
    <property type="nucleotide sequence ID" value="NZ_FQXK01000011.1"/>
</dbReference>
<dbReference type="SFLD" id="SFLDG01111">
    <property type="entry name" value="Uncharacterised_Radical_SAM_Su"/>
    <property type="match status" value="1"/>
</dbReference>
<sequence length="200" mass="22712">MADIIYTYKDSVYANITNKCNCRCTFCIRFVKDGVGDADTLWHQVNPSKEEVIDAIKNFDFTGYKELVFCGYGEPTCQLDILLDAANYARKEKGLKIRLNTNGQGSAENGRDIVPELSKVIDSVSVSLNAPSKKEYEEVTRPILSNGFENMVEFTKRCREVIGDVRWSIVDVLPQEEKDRCIALSKEHNIPLRIRKFSSN</sequence>
<evidence type="ECO:0000256" key="5">
    <source>
        <dbReference type="ARBA" id="ARBA00023004"/>
    </source>
</evidence>
<dbReference type="Pfam" id="PF04055">
    <property type="entry name" value="Radical_SAM"/>
    <property type="match status" value="1"/>
</dbReference>
<keyword evidence="2" id="KW-0004">4Fe-4S</keyword>
<dbReference type="CDD" id="cd01335">
    <property type="entry name" value="Radical_SAM"/>
    <property type="match status" value="1"/>
</dbReference>
<dbReference type="InterPro" id="IPR023821">
    <property type="entry name" value="rSAM_TatD-assoc"/>
</dbReference>
<keyword evidence="3" id="KW-0949">S-adenosyl-L-methionine</keyword>
<dbReference type="GO" id="GO:0051539">
    <property type="term" value="F:4 iron, 4 sulfur cluster binding"/>
    <property type="evidence" value="ECO:0007669"/>
    <property type="project" value="UniProtKB-KW"/>
</dbReference>
<keyword evidence="5" id="KW-0408">Iron</keyword>
<dbReference type="PANTHER" id="PTHR30352:SF5">
    <property type="entry name" value="PYRUVATE FORMATE-LYASE 1-ACTIVATING ENZYME"/>
    <property type="match status" value="1"/>
</dbReference>
<dbReference type="NCBIfam" id="TIGR04038">
    <property type="entry name" value="tatD_link_rSAM"/>
    <property type="match status" value="1"/>
</dbReference>
<evidence type="ECO:0000256" key="2">
    <source>
        <dbReference type="ARBA" id="ARBA00022485"/>
    </source>
</evidence>